<dbReference type="Pfam" id="PF01636">
    <property type="entry name" value="APH"/>
    <property type="match status" value="1"/>
</dbReference>
<dbReference type="Proteomes" id="UP000034164">
    <property type="component" value="Unassembled WGS sequence"/>
</dbReference>
<comment type="caution">
    <text evidence="2">The sequence shown here is derived from an EMBL/GenBank/DDBJ whole genome shotgun (WGS) entry which is preliminary data.</text>
</comment>
<dbReference type="PANTHER" id="PTHR21310">
    <property type="entry name" value="AMINOGLYCOSIDE PHOSPHOTRANSFERASE-RELATED-RELATED"/>
    <property type="match status" value="1"/>
</dbReference>
<proteinExistence type="predicted"/>
<dbReference type="VEuPathDB" id="FungiDB:EMCG_02864"/>
<dbReference type="InterPro" id="IPR002575">
    <property type="entry name" value="Aminoglycoside_PTrfase"/>
</dbReference>
<accession>A0A0G2J0Z0</accession>
<evidence type="ECO:0000313" key="3">
    <source>
        <dbReference type="Proteomes" id="UP000034164"/>
    </source>
</evidence>
<dbReference type="SUPFAM" id="SSF56112">
    <property type="entry name" value="Protein kinase-like (PK-like)"/>
    <property type="match status" value="1"/>
</dbReference>
<dbReference type="OrthoDB" id="3645574at2759"/>
<feature type="domain" description="Aminoglycoside phosphotransferase" evidence="1">
    <location>
        <begin position="166"/>
        <end position="386"/>
    </location>
</feature>
<dbReference type="PANTHER" id="PTHR21310:SF37">
    <property type="entry name" value="AMINOGLYCOSIDE PHOSPHOTRANSFERASE DOMAIN-CONTAINING PROTEIN"/>
    <property type="match status" value="1"/>
</dbReference>
<reference evidence="3" key="1">
    <citation type="journal article" date="2015" name="PLoS Genet.">
        <title>The dynamic genome and transcriptome of the human fungal pathogen Blastomyces and close relative Emmonsia.</title>
        <authorList>
            <person name="Munoz J.F."/>
            <person name="Gauthier G.M."/>
            <person name="Desjardins C.A."/>
            <person name="Gallo J.E."/>
            <person name="Holder J."/>
            <person name="Sullivan T.D."/>
            <person name="Marty A.J."/>
            <person name="Carmen J.C."/>
            <person name="Chen Z."/>
            <person name="Ding L."/>
            <person name="Gujja S."/>
            <person name="Magrini V."/>
            <person name="Misas E."/>
            <person name="Mitreva M."/>
            <person name="Priest M."/>
            <person name="Saif S."/>
            <person name="Whiston E.A."/>
            <person name="Young S."/>
            <person name="Zeng Q."/>
            <person name="Goldman W.E."/>
            <person name="Mardis E.R."/>
            <person name="Taylor J.W."/>
            <person name="McEwen J.G."/>
            <person name="Clay O.K."/>
            <person name="Klein B.S."/>
            <person name="Cuomo C.A."/>
        </authorList>
    </citation>
    <scope>NUCLEOTIDE SEQUENCE [LARGE SCALE GENOMIC DNA]</scope>
    <source>
        <strain evidence="3">UAMH 3008</strain>
    </source>
</reference>
<gene>
    <name evidence="2" type="ORF">EMCG_02864</name>
</gene>
<organism evidence="2 3">
    <name type="scientific">[Emmonsia] crescens</name>
    <dbReference type="NCBI Taxonomy" id="73230"/>
    <lineage>
        <taxon>Eukaryota</taxon>
        <taxon>Fungi</taxon>
        <taxon>Dikarya</taxon>
        <taxon>Ascomycota</taxon>
        <taxon>Pezizomycotina</taxon>
        <taxon>Eurotiomycetes</taxon>
        <taxon>Eurotiomycetidae</taxon>
        <taxon>Onygenales</taxon>
        <taxon>Ajellomycetaceae</taxon>
        <taxon>Emergomyces</taxon>
    </lineage>
</organism>
<dbReference type="EMBL" id="LCZI01001044">
    <property type="protein sequence ID" value="KKZ62754.1"/>
    <property type="molecule type" value="Genomic_DNA"/>
</dbReference>
<dbReference type="InterPro" id="IPR051678">
    <property type="entry name" value="AGP_Transferase"/>
</dbReference>
<dbReference type="InterPro" id="IPR011009">
    <property type="entry name" value="Kinase-like_dom_sf"/>
</dbReference>
<evidence type="ECO:0000313" key="2">
    <source>
        <dbReference type="EMBL" id="KKZ62754.1"/>
    </source>
</evidence>
<dbReference type="AlphaFoldDB" id="A0A0G2J0Z0"/>
<sequence length="537" mass="61804">MLRTRRLLKKEITYSLAKEREVNVLHQLGYYDQQTRFFSHLNENRSWMKAVITHHLGLRSTDACHVANMEDWLCGSFNVCVPVTIDSWNGIRHQSGQRVLLRFPLPYRVGDAFQPGNSDEKIRCEAGAYAWLEKNCPDVPIPRLYGFAMSTGETFTRIENLSFLSRCLQYLRRQLLACFGFPVPSRYCRHPGRFQAAQNGVMGAGYMLIEFIDETRGTMLSNTWVEKRHDANLRTNLFQDLSRILLSISRIPLPQIGSFTIDNNGFLRLNNRPLSIEIQQLENEEIPTYMPCGYTYSTVESYVMNLLGIHDSRLRNQPNAVNNLPDCASQMSALAAMRTIFPIFFQQKLRRGPFVFTLTDLHQSNIFVDDNWRITCLVDLEWACSRPIEMVEPPYWLTNKGVDEIDAQEYDKLRTELMAILTAEETKQRSSSRGVPGTAGATTPRLSDAMELAWTTGTFWYSLALSSPTGLFRIFYEHIIPLLSKHYSEDIGEIMPFYWERDVGKFVADKLSDKKKYDHELRLAFEEMGPDSDGNAQ</sequence>
<name>A0A0G2J0Z0_9EURO</name>
<evidence type="ECO:0000259" key="1">
    <source>
        <dbReference type="Pfam" id="PF01636"/>
    </source>
</evidence>
<protein>
    <recommendedName>
        <fullName evidence="1">Aminoglycoside phosphotransferase domain-containing protein</fullName>
    </recommendedName>
</protein>